<protein>
    <submittedName>
        <fullName evidence="1">Uncharacterized protein</fullName>
    </submittedName>
</protein>
<keyword evidence="2" id="KW-1185">Reference proteome</keyword>
<dbReference type="EMBL" id="MCBQ01009100">
    <property type="protein sequence ID" value="RKF74122.1"/>
    <property type="molecule type" value="Genomic_DNA"/>
</dbReference>
<sequence>MKDNFEGPEYQRYNLQKWNDVTFQLIIDQNSAKSGMEQITILISKLDKMQKALSPEFRTEEALYNKIMIAYIITRRDPITAVLYVEMTRKVKSARFAKMKGAGLASILKLKGKNIKENSLASSKKQLN</sequence>
<reference evidence="1 2" key="1">
    <citation type="journal article" date="2018" name="BMC Genomics">
        <title>Comparative genome analyses reveal sequence features reflecting distinct modes of host-adaptation between dicot and monocot powdery mildew.</title>
        <authorList>
            <person name="Wu Y."/>
            <person name="Ma X."/>
            <person name="Pan Z."/>
            <person name="Kale S.D."/>
            <person name="Song Y."/>
            <person name="King H."/>
            <person name="Zhang Q."/>
            <person name="Presley C."/>
            <person name="Deng X."/>
            <person name="Wei C.I."/>
            <person name="Xiao S."/>
        </authorList>
    </citation>
    <scope>NUCLEOTIDE SEQUENCE [LARGE SCALE GENOMIC DNA]</scope>
    <source>
        <strain evidence="1">UMSG3</strain>
    </source>
</reference>
<gene>
    <name evidence="1" type="ORF">GcM3_090028</name>
</gene>
<dbReference type="Proteomes" id="UP000283383">
    <property type="component" value="Unassembled WGS sequence"/>
</dbReference>
<evidence type="ECO:0000313" key="1">
    <source>
        <dbReference type="EMBL" id="RKF74122.1"/>
    </source>
</evidence>
<accession>A0A420IHZ9</accession>
<comment type="caution">
    <text evidence="1">The sequence shown here is derived from an EMBL/GenBank/DDBJ whole genome shotgun (WGS) entry which is preliminary data.</text>
</comment>
<feature type="non-terminal residue" evidence="1">
    <location>
        <position position="128"/>
    </location>
</feature>
<dbReference type="AlphaFoldDB" id="A0A420IHZ9"/>
<evidence type="ECO:0000313" key="2">
    <source>
        <dbReference type="Proteomes" id="UP000283383"/>
    </source>
</evidence>
<organism evidence="1 2">
    <name type="scientific">Golovinomyces cichoracearum</name>
    <dbReference type="NCBI Taxonomy" id="62708"/>
    <lineage>
        <taxon>Eukaryota</taxon>
        <taxon>Fungi</taxon>
        <taxon>Dikarya</taxon>
        <taxon>Ascomycota</taxon>
        <taxon>Pezizomycotina</taxon>
        <taxon>Leotiomycetes</taxon>
        <taxon>Erysiphales</taxon>
        <taxon>Erysiphaceae</taxon>
        <taxon>Golovinomyces</taxon>
    </lineage>
</organism>
<name>A0A420IHZ9_9PEZI</name>
<proteinExistence type="predicted"/>